<protein>
    <submittedName>
        <fullName evidence="1">DUF3817 domain-containing protein</fullName>
    </submittedName>
</protein>
<dbReference type="PANTHER" id="PTHR40077:SF1">
    <property type="entry name" value="MEMBRANE PROTEIN"/>
    <property type="match status" value="1"/>
</dbReference>
<dbReference type="InterPro" id="IPR023845">
    <property type="entry name" value="DUF3817_TM"/>
</dbReference>
<evidence type="ECO:0000313" key="1">
    <source>
        <dbReference type="EMBL" id="MFC1412192.1"/>
    </source>
</evidence>
<reference evidence="1 2" key="1">
    <citation type="submission" date="2024-09" db="EMBL/GenBank/DDBJ databases">
        <authorList>
            <person name="Lee S.D."/>
        </authorList>
    </citation>
    <scope>NUCLEOTIDE SEQUENCE [LARGE SCALE GENOMIC DNA]</scope>
    <source>
        <strain evidence="1 2">N1-1</strain>
    </source>
</reference>
<keyword evidence="2" id="KW-1185">Reference proteome</keyword>
<name>A0ABV6VF14_9ACTN</name>
<sequence length="105" mass="11453">MKNSAVHRLRLVSMPEGLSFLLLLVCSVLKRTTSFNAVPVMGMVHGILFTLYVVFALMAWAKQRWSLKRAAGIFVLSVLPGGGFYAERVLAKEEGEGYPAPAVAV</sequence>
<dbReference type="Pfam" id="PF12823">
    <property type="entry name" value="DUF3817"/>
    <property type="match status" value="1"/>
</dbReference>
<organism evidence="1 2">
    <name type="scientific">Streptacidiphilus alkalitolerans</name>
    <dbReference type="NCBI Taxonomy" id="3342712"/>
    <lineage>
        <taxon>Bacteria</taxon>
        <taxon>Bacillati</taxon>
        <taxon>Actinomycetota</taxon>
        <taxon>Actinomycetes</taxon>
        <taxon>Kitasatosporales</taxon>
        <taxon>Streptomycetaceae</taxon>
        <taxon>Streptacidiphilus</taxon>
    </lineage>
</organism>
<dbReference type="EMBL" id="JBHEZX010000010">
    <property type="protein sequence ID" value="MFC1412192.1"/>
    <property type="molecule type" value="Genomic_DNA"/>
</dbReference>
<comment type="caution">
    <text evidence="1">The sequence shown here is derived from an EMBL/GenBank/DDBJ whole genome shotgun (WGS) entry which is preliminary data.</text>
</comment>
<accession>A0ABV6VF14</accession>
<dbReference type="PANTHER" id="PTHR40077">
    <property type="entry name" value="MEMBRANE PROTEIN-RELATED"/>
    <property type="match status" value="1"/>
</dbReference>
<evidence type="ECO:0000313" key="2">
    <source>
        <dbReference type="Proteomes" id="UP001592582"/>
    </source>
</evidence>
<dbReference type="NCBIfam" id="TIGR03954">
    <property type="entry name" value="integ_memb_HG"/>
    <property type="match status" value="1"/>
</dbReference>
<proteinExistence type="predicted"/>
<gene>
    <name evidence="1" type="ORF">ACEZDG_23270</name>
</gene>
<dbReference type="Proteomes" id="UP001592582">
    <property type="component" value="Unassembled WGS sequence"/>
</dbReference>